<dbReference type="STRING" id="486041.B0DPN9"/>
<evidence type="ECO:0000256" key="6">
    <source>
        <dbReference type="ARBA" id="ARBA00022692"/>
    </source>
</evidence>
<dbReference type="AlphaFoldDB" id="B0DPN9"/>
<organism evidence="14">
    <name type="scientific">Laccaria bicolor (strain S238N-H82 / ATCC MYA-4686)</name>
    <name type="common">Bicoloured deceiver</name>
    <name type="synonym">Laccaria laccata var. bicolor</name>
    <dbReference type="NCBI Taxonomy" id="486041"/>
    <lineage>
        <taxon>Eukaryota</taxon>
        <taxon>Fungi</taxon>
        <taxon>Dikarya</taxon>
        <taxon>Basidiomycota</taxon>
        <taxon>Agaricomycotina</taxon>
        <taxon>Agaricomycetes</taxon>
        <taxon>Agaricomycetidae</taxon>
        <taxon>Agaricales</taxon>
        <taxon>Agaricineae</taxon>
        <taxon>Hydnangiaceae</taxon>
        <taxon>Laccaria</taxon>
    </lineage>
</organism>
<dbReference type="PANTHER" id="PTHR47549:SF2">
    <property type="entry name" value="GOLGI APPARATUS MEMBRANE PROTEIN TVP38"/>
    <property type="match status" value="1"/>
</dbReference>
<evidence type="ECO:0000256" key="11">
    <source>
        <dbReference type="SAM" id="Phobius"/>
    </source>
</evidence>
<feature type="compositionally biased region" description="Polar residues" evidence="10">
    <location>
        <begin position="463"/>
        <end position="475"/>
    </location>
</feature>
<evidence type="ECO:0000256" key="3">
    <source>
        <dbReference type="ARBA" id="ARBA00008640"/>
    </source>
</evidence>
<feature type="region of interest" description="Disordered" evidence="10">
    <location>
        <begin position="42"/>
        <end position="61"/>
    </location>
</feature>
<feature type="compositionally biased region" description="Polar residues" evidence="10">
    <location>
        <begin position="521"/>
        <end position="530"/>
    </location>
</feature>
<dbReference type="Pfam" id="PF09335">
    <property type="entry name" value="VTT_dom"/>
    <property type="match status" value="1"/>
</dbReference>
<keyword evidence="8" id="KW-0333">Golgi apparatus</keyword>
<dbReference type="Proteomes" id="UP000001194">
    <property type="component" value="Unassembled WGS sequence"/>
</dbReference>
<accession>B0DPN9</accession>
<evidence type="ECO:0000256" key="2">
    <source>
        <dbReference type="ARBA" id="ARBA00004653"/>
    </source>
</evidence>
<evidence type="ECO:0000256" key="7">
    <source>
        <dbReference type="ARBA" id="ARBA00022989"/>
    </source>
</evidence>
<dbReference type="PANTHER" id="PTHR47549">
    <property type="entry name" value="GOLGI APPARATUS MEMBRANE PROTEIN TVP38-RELATED"/>
    <property type="match status" value="1"/>
</dbReference>
<keyword evidence="6 11" id="KW-0812">Transmembrane</keyword>
<dbReference type="GO" id="GO:0000139">
    <property type="term" value="C:Golgi membrane"/>
    <property type="evidence" value="ECO:0007669"/>
    <property type="project" value="UniProtKB-SubCell"/>
</dbReference>
<dbReference type="GeneID" id="6081590"/>
<keyword evidence="7 11" id="KW-1133">Transmembrane helix</keyword>
<comment type="subcellular location">
    <subcellularLocation>
        <location evidence="2">Golgi apparatus membrane</location>
        <topology evidence="2">Multi-pass membrane protein</topology>
    </subcellularLocation>
</comment>
<evidence type="ECO:0000256" key="4">
    <source>
        <dbReference type="ARBA" id="ARBA00013533"/>
    </source>
</evidence>
<dbReference type="KEGG" id="lbc:LACBIDRAFT_307220"/>
<comment type="function">
    <text evidence="1">Golgi membrane protein involved in vesicular trafficking and spindle migration.</text>
</comment>
<evidence type="ECO:0000256" key="8">
    <source>
        <dbReference type="ARBA" id="ARBA00023034"/>
    </source>
</evidence>
<evidence type="ECO:0000313" key="14">
    <source>
        <dbReference type="Proteomes" id="UP000001194"/>
    </source>
</evidence>
<feature type="transmembrane region" description="Helical" evidence="11">
    <location>
        <begin position="147"/>
        <end position="168"/>
    </location>
</feature>
<feature type="transmembrane region" description="Helical" evidence="11">
    <location>
        <begin position="81"/>
        <end position="102"/>
    </location>
</feature>
<feature type="transmembrane region" description="Helical" evidence="11">
    <location>
        <begin position="222"/>
        <end position="243"/>
    </location>
</feature>
<evidence type="ECO:0000259" key="12">
    <source>
        <dbReference type="Pfam" id="PF09335"/>
    </source>
</evidence>
<dbReference type="HOGENOM" id="CLU_021545_2_0_1"/>
<reference evidence="13 14" key="1">
    <citation type="journal article" date="2008" name="Nature">
        <title>The genome of Laccaria bicolor provides insights into mycorrhizal symbiosis.</title>
        <authorList>
            <person name="Martin F."/>
            <person name="Aerts A."/>
            <person name="Ahren D."/>
            <person name="Brun A."/>
            <person name="Danchin E.G.J."/>
            <person name="Duchaussoy F."/>
            <person name="Gibon J."/>
            <person name="Kohler A."/>
            <person name="Lindquist E."/>
            <person name="Pereda V."/>
            <person name="Salamov A."/>
            <person name="Shapiro H.J."/>
            <person name="Wuyts J."/>
            <person name="Blaudez D."/>
            <person name="Buee M."/>
            <person name="Brokstein P."/>
            <person name="Canbaeck B."/>
            <person name="Cohen D."/>
            <person name="Courty P.E."/>
            <person name="Coutinho P.M."/>
            <person name="Delaruelle C."/>
            <person name="Detter J.C."/>
            <person name="Deveau A."/>
            <person name="DiFazio S."/>
            <person name="Duplessis S."/>
            <person name="Fraissinet-Tachet L."/>
            <person name="Lucic E."/>
            <person name="Frey-Klett P."/>
            <person name="Fourrey C."/>
            <person name="Feussner I."/>
            <person name="Gay G."/>
            <person name="Grimwood J."/>
            <person name="Hoegger P.J."/>
            <person name="Jain P."/>
            <person name="Kilaru S."/>
            <person name="Labbe J."/>
            <person name="Lin Y.C."/>
            <person name="Legue V."/>
            <person name="Le Tacon F."/>
            <person name="Marmeisse R."/>
            <person name="Melayah D."/>
            <person name="Montanini B."/>
            <person name="Muratet M."/>
            <person name="Nehls U."/>
            <person name="Niculita-Hirzel H."/>
            <person name="Oudot-Le Secq M.P."/>
            <person name="Peter M."/>
            <person name="Quesneville H."/>
            <person name="Rajashekar B."/>
            <person name="Reich M."/>
            <person name="Rouhier N."/>
            <person name="Schmutz J."/>
            <person name="Yin T."/>
            <person name="Chalot M."/>
            <person name="Henrissat B."/>
            <person name="Kuees U."/>
            <person name="Lucas S."/>
            <person name="Van de Peer Y."/>
            <person name="Podila G.K."/>
            <person name="Polle A."/>
            <person name="Pukkila P.J."/>
            <person name="Richardson P.M."/>
            <person name="Rouze P."/>
            <person name="Sanders I.R."/>
            <person name="Stajich J.E."/>
            <person name="Tunlid A."/>
            <person name="Tuskan G."/>
            <person name="Grigoriev I.V."/>
        </authorList>
    </citation>
    <scope>NUCLEOTIDE SEQUENCE [LARGE SCALE GENOMIC DNA]</scope>
    <source>
        <strain evidence="14">S238N-H82 / ATCC MYA-4686</strain>
    </source>
</reference>
<proteinExistence type="inferred from homology"/>
<evidence type="ECO:0000256" key="10">
    <source>
        <dbReference type="SAM" id="MobiDB-lite"/>
    </source>
</evidence>
<keyword evidence="9 11" id="KW-0472">Membrane</keyword>
<feature type="transmembrane region" description="Helical" evidence="11">
    <location>
        <begin position="272"/>
        <end position="293"/>
    </location>
</feature>
<comment type="similarity">
    <text evidence="3">Belongs to the TVP38/TMEM64 family.</text>
</comment>
<feature type="region of interest" description="Disordered" evidence="10">
    <location>
        <begin position="1"/>
        <end position="31"/>
    </location>
</feature>
<feature type="region of interest" description="Disordered" evidence="10">
    <location>
        <begin position="459"/>
        <end position="530"/>
    </location>
</feature>
<feature type="transmembrane region" description="Helical" evidence="11">
    <location>
        <begin position="122"/>
        <end position="140"/>
    </location>
</feature>
<dbReference type="RefSeq" id="XP_001885940.1">
    <property type="nucleotide sequence ID" value="XM_001885905.1"/>
</dbReference>
<evidence type="ECO:0000256" key="5">
    <source>
        <dbReference type="ARBA" id="ARBA00020673"/>
    </source>
</evidence>
<dbReference type="InterPro" id="IPR051076">
    <property type="entry name" value="Golgi_membrane_TVP38/TMEM64"/>
</dbReference>
<evidence type="ECO:0000313" key="13">
    <source>
        <dbReference type="EMBL" id="EDR03484.1"/>
    </source>
</evidence>
<dbReference type="OrthoDB" id="166803at2759"/>
<name>B0DPN9_LACBS</name>
<dbReference type="EMBL" id="DS547124">
    <property type="protein sequence ID" value="EDR03484.1"/>
    <property type="molecule type" value="Genomic_DNA"/>
</dbReference>
<dbReference type="InterPro" id="IPR032816">
    <property type="entry name" value="VTT_dom"/>
</dbReference>
<protein>
    <recommendedName>
        <fullName evidence="4">Golgi apparatus membrane protein TVP38</fullName>
    </recommendedName>
    <alternativeName>
        <fullName evidence="5">Golgi apparatus membrane protein tvp38</fullName>
    </alternativeName>
</protein>
<dbReference type="InParanoid" id="B0DPN9"/>
<sequence length="530" mass="59233">MATPPMRQPSSGQDGYPYPPHAGPYNNDYASSMSTFVGKTLEEGRGTGRTPSPTPSEEKELQSGAINWKAMMSWRFWFRRAWLWYYVIGFILVVITALVTIYHTQIVKWLTPVTQWLFHLRFGWLVPIGVLFVISFPPLFGHEIVAILCGLVWGLWVGFAIVAAGTFLGEVGNFYAFKYCCSARGEKMERTKISYACLAKVVRDGGFKIALIARLSAIPGHFTTAVFSTCGMGIIVFSIAALLSMPKQFITVYLGVILEQSSTGQQDTKSRIISDVVLTITILITIVAMWYILHQMNLVKPEVIYARRKARQGKLAQGFSPYSGNPSESTLAFNPRDSDSQIPLTLTDRTEMRYQQWDKHGKAVGYAGDPSLIVTPKPQKINLVTQLEKDVQESKPSHLREESTDVAGWDMRDLHEDPYGGYVREDSLDNLQTPTQQHPHSSQGFLETSTQAMHNLRREPTYPHSSSTFINTSPRSYGHGLEPTDATYQSALSESPIEDEGPHRRHPQPLRSPPPDEGRLPNSSGSTGLR</sequence>
<keyword evidence="14" id="KW-1185">Reference proteome</keyword>
<gene>
    <name evidence="13" type="ORF">LACBIDRAFT_307220</name>
</gene>
<evidence type="ECO:0000256" key="1">
    <source>
        <dbReference type="ARBA" id="ARBA00002978"/>
    </source>
</evidence>
<evidence type="ECO:0000256" key="9">
    <source>
        <dbReference type="ARBA" id="ARBA00023136"/>
    </source>
</evidence>
<feature type="domain" description="VTT" evidence="12">
    <location>
        <begin position="142"/>
        <end position="255"/>
    </location>
</feature>